<dbReference type="OrthoDB" id="2245989at2759"/>
<dbReference type="PANTHER" id="PTHR38116">
    <property type="entry name" value="CHROMOSOME 7, WHOLE GENOME SHOTGUN SEQUENCE"/>
    <property type="match status" value="1"/>
</dbReference>
<dbReference type="InterPro" id="IPR021833">
    <property type="entry name" value="DUF3425"/>
</dbReference>
<evidence type="ECO:0008006" key="5">
    <source>
        <dbReference type="Google" id="ProtNLM"/>
    </source>
</evidence>
<protein>
    <recommendedName>
        <fullName evidence="5">BZIP domain-containing protein</fullName>
    </recommendedName>
</protein>
<gene>
    <name evidence="3" type="ORF">BDV26DRAFT_289343</name>
</gene>
<feature type="region of interest" description="Disordered" evidence="2">
    <location>
        <begin position="1"/>
        <end position="26"/>
    </location>
</feature>
<dbReference type="EMBL" id="ML736170">
    <property type="protein sequence ID" value="KAE8381491.1"/>
    <property type="molecule type" value="Genomic_DNA"/>
</dbReference>
<proteinExistence type="predicted"/>
<organism evidence="3 4">
    <name type="scientific">Aspergillus bertholletiae</name>
    <dbReference type="NCBI Taxonomy" id="1226010"/>
    <lineage>
        <taxon>Eukaryota</taxon>
        <taxon>Fungi</taxon>
        <taxon>Dikarya</taxon>
        <taxon>Ascomycota</taxon>
        <taxon>Pezizomycotina</taxon>
        <taxon>Eurotiomycetes</taxon>
        <taxon>Eurotiomycetidae</taxon>
        <taxon>Eurotiales</taxon>
        <taxon>Aspergillaceae</taxon>
        <taxon>Aspergillus</taxon>
        <taxon>Aspergillus subgen. Circumdati</taxon>
    </lineage>
</organism>
<keyword evidence="1" id="KW-0175">Coiled coil</keyword>
<reference evidence="3 4" key="1">
    <citation type="submission" date="2019-04" db="EMBL/GenBank/DDBJ databases">
        <title>Friends and foes A comparative genomics studyof 23 Aspergillus species from section Flavi.</title>
        <authorList>
            <consortium name="DOE Joint Genome Institute"/>
            <person name="Kjaerbolling I."/>
            <person name="Vesth T."/>
            <person name="Frisvad J.C."/>
            <person name="Nybo J.L."/>
            <person name="Theobald S."/>
            <person name="Kildgaard S."/>
            <person name="Isbrandt T."/>
            <person name="Kuo A."/>
            <person name="Sato A."/>
            <person name="Lyhne E.K."/>
            <person name="Kogle M.E."/>
            <person name="Wiebenga A."/>
            <person name="Kun R.S."/>
            <person name="Lubbers R.J."/>
            <person name="Makela M.R."/>
            <person name="Barry K."/>
            <person name="Chovatia M."/>
            <person name="Clum A."/>
            <person name="Daum C."/>
            <person name="Haridas S."/>
            <person name="He G."/>
            <person name="LaButti K."/>
            <person name="Lipzen A."/>
            <person name="Mondo S."/>
            <person name="Riley R."/>
            <person name="Salamov A."/>
            <person name="Simmons B.A."/>
            <person name="Magnuson J.K."/>
            <person name="Henrissat B."/>
            <person name="Mortensen U.H."/>
            <person name="Larsen T.O."/>
            <person name="Devries R.P."/>
            <person name="Grigoriev I.V."/>
            <person name="Machida M."/>
            <person name="Baker S.E."/>
            <person name="Andersen M.R."/>
        </authorList>
    </citation>
    <scope>NUCLEOTIDE SEQUENCE [LARGE SCALE GENOMIC DNA]</scope>
    <source>
        <strain evidence="3 4">IBT 29228</strain>
    </source>
</reference>
<keyword evidence="4" id="KW-1185">Reference proteome</keyword>
<name>A0A5N7BI87_9EURO</name>
<evidence type="ECO:0000256" key="1">
    <source>
        <dbReference type="SAM" id="Coils"/>
    </source>
</evidence>
<evidence type="ECO:0000313" key="4">
    <source>
        <dbReference type="Proteomes" id="UP000326198"/>
    </source>
</evidence>
<evidence type="ECO:0000313" key="3">
    <source>
        <dbReference type="EMBL" id="KAE8381491.1"/>
    </source>
</evidence>
<evidence type="ECO:0000256" key="2">
    <source>
        <dbReference type="SAM" id="MobiDB-lite"/>
    </source>
</evidence>
<sequence>MPQPGLMLHPTPSQERIHRPDEDWTGITNPAVRKRLQNRLNQRAQRARRKLQNQEQLQLKKSQNDRHKQVFILPRPSQGQSPQQVSLPASFAAAIAMMTRFNAIAYERYYTANPCLDQLLTLTKFNVLRAFMDNGTAIGLAIQQMEDDALSPFNTDTHRSWNLPPSLYPTTTQRSIPHHPWLDCFPFPQMRDNLIQVGDALDDCELCVDMMDPSNGDIAFLVWGDPWLPQSWEVSESFIRKWSWIIKGCPEIIFSSNYWRAKRGLKRLDLPALLPNSHRLQTGS</sequence>
<dbReference type="Proteomes" id="UP000326198">
    <property type="component" value="Unassembled WGS sequence"/>
</dbReference>
<feature type="coiled-coil region" evidence="1">
    <location>
        <begin position="34"/>
        <end position="61"/>
    </location>
</feature>
<accession>A0A5N7BI87</accession>
<dbReference type="PANTHER" id="PTHR38116:SF1">
    <property type="entry name" value="BZIP DOMAIN-CONTAINING PROTEIN"/>
    <property type="match status" value="1"/>
</dbReference>
<dbReference type="AlphaFoldDB" id="A0A5N7BI87"/>
<dbReference type="Pfam" id="PF11905">
    <property type="entry name" value="DUF3425"/>
    <property type="match status" value="1"/>
</dbReference>